<dbReference type="STRING" id="34061.B0189_01745"/>
<protein>
    <recommendedName>
        <fullName evidence="3">Phage major tail tube protein</fullName>
    </recommendedName>
</protein>
<dbReference type="EMBL" id="FTNU01000001">
    <property type="protein sequence ID" value="SIR75563.1"/>
    <property type="molecule type" value="Genomic_DNA"/>
</dbReference>
<dbReference type="NCBIfam" id="TIGR01611">
    <property type="entry name" value="tail_tube"/>
    <property type="match status" value="1"/>
</dbReference>
<organism evidence="1 2">
    <name type="scientific">Moraxella cuniculi DSM 21768</name>
    <dbReference type="NCBI Taxonomy" id="1122245"/>
    <lineage>
        <taxon>Bacteria</taxon>
        <taxon>Pseudomonadati</taxon>
        <taxon>Pseudomonadota</taxon>
        <taxon>Gammaproteobacteria</taxon>
        <taxon>Moraxellales</taxon>
        <taxon>Moraxellaceae</taxon>
        <taxon>Moraxella</taxon>
    </lineage>
</organism>
<reference evidence="2" key="1">
    <citation type="submission" date="2017-01" db="EMBL/GenBank/DDBJ databases">
        <authorList>
            <person name="Varghese N."/>
            <person name="Submissions S."/>
        </authorList>
    </citation>
    <scope>NUCLEOTIDE SEQUENCE [LARGE SCALE GENOMIC DNA]</scope>
    <source>
        <strain evidence="2">DSM 21768</strain>
    </source>
</reference>
<evidence type="ECO:0000313" key="1">
    <source>
        <dbReference type="EMBL" id="SIR75563.1"/>
    </source>
</evidence>
<evidence type="ECO:0008006" key="3">
    <source>
        <dbReference type="Google" id="ProtNLM"/>
    </source>
</evidence>
<dbReference type="InterPro" id="IPR006498">
    <property type="entry name" value="Tail_tube"/>
</dbReference>
<accession>A0A1N7DI67</accession>
<dbReference type="RefSeq" id="WP_076554453.1">
    <property type="nucleotide sequence ID" value="NZ_FTNU01000001.1"/>
</dbReference>
<dbReference type="Proteomes" id="UP000187495">
    <property type="component" value="Unassembled WGS sequence"/>
</dbReference>
<name>A0A1N7DI67_9GAMM</name>
<gene>
    <name evidence="1" type="ORF">SAMN02745664_101288</name>
</gene>
<sequence>MQINAIFNANIYVNGNSLLGQASEIKLPDVEISQDEYKGLGLVGTIKLPSGMEAMEGEITWNSFYENVFAAVYHPFKAVQLMVRADVQKHDAQGLAAEVPLVTILTGTFSKNPLGSYKPKEKAEFSSTFQAHEVRQLVNGKEIFYFNAFKNEYRVNGTDVLASFRRVVGV</sequence>
<evidence type="ECO:0000313" key="2">
    <source>
        <dbReference type="Proteomes" id="UP000187495"/>
    </source>
</evidence>
<proteinExistence type="predicted"/>
<keyword evidence="2" id="KW-1185">Reference proteome</keyword>
<dbReference type="AlphaFoldDB" id="A0A1N7DI67"/>
<dbReference type="Pfam" id="PF04985">
    <property type="entry name" value="Phage_tube"/>
    <property type="match status" value="1"/>
</dbReference>